<keyword evidence="3" id="KW-1185">Reference proteome</keyword>
<feature type="compositionally biased region" description="Low complexity" evidence="1">
    <location>
        <begin position="14"/>
        <end position="25"/>
    </location>
</feature>
<comment type="caution">
    <text evidence="2">The sequence shown here is derived from an EMBL/GenBank/DDBJ whole genome shotgun (WGS) entry which is preliminary data.</text>
</comment>
<organism evidence="2 3">
    <name type="scientific">Epichloe bromicola</name>
    <dbReference type="NCBI Taxonomy" id="79588"/>
    <lineage>
        <taxon>Eukaryota</taxon>
        <taxon>Fungi</taxon>
        <taxon>Dikarya</taxon>
        <taxon>Ascomycota</taxon>
        <taxon>Pezizomycotina</taxon>
        <taxon>Sordariomycetes</taxon>
        <taxon>Hypocreomycetidae</taxon>
        <taxon>Hypocreales</taxon>
        <taxon>Clavicipitaceae</taxon>
        <taxon>Epichloe</taxon>
    </lineage>
</organism>
<feature type="region of interest" description="Disordered" evidence="1">
    <location>
        <begin position="1"/>
        <end position="176"/>
    </location>
</feature>
<feature type="compositionally biased region" description="Acidic residues" evidence="1">
    <location>
        <begin position="389"/>
        <end position="400"/>
    </location>
</feature>
<dbReference type="EMBL" id="BAAFGZ010000079">
    <property type="protein sequence ID" value="GAB0134412.1"/>
    <property type="molecule type" value="Genomic_DNA"/>
</dbReference>
<accession>A0ABQ0CLU8</accession>
<feature type="compositionally biased region" description="Basic and acidic residues" evidence="1">
    <location>
        <begin position="134"/>
        <end position="168"/>
    </location>
</feature>
<gene>
    <name evidence="2" type="primary">g2786</name>
    <name evidence="2" type="ORF">EsDP_00002786</name>
</gene>
<proteinExistence type="predicted"/>
<dbReference type="Proteomes" id="UP001562357">
    <property type="component" value="Unassembled WGS sequence"/>
</dbReference>
<protein>
    <submittedName>
        <fullName evidence="2">Uncharacterized protein</fullName>
    </submittedName>
</protein>
<feature type="region of interest" description="Disordered" evidence="1">
    <location>
        <begin position="447"/>
        <end position="477"/>
    </location>
</feature>
<reference evidence="3" key="1">
    <citation type="submission" date="2024-06" db="EMBL/GenBank/DDBJ databases">
        <title>Draft Genome Sequences of Epichloe bromicola Strains Isolated from Elymus ciliaris.</title>
        <authorList>
            <consortium name="Epichloe bromicola genome sequencing consortium"/>
            <person name="Miura A."/>
            <person name="Imano S."/>
            <person name="Ashida A."/>
            <person name="Sato I."/>
            <person name="Chiba S."/>
            <person name="Tanaka A."/>
            <person name="Camagna M."/>
            <person name="Takemoto D."/>
        </authorList>
    </citation>
    <scope>NUCLEOTIDE SEQUENCE [LARGE SCALE GENOMIC DNA]</scope>
    <source>
        <strain evidence="3">DP</strain>
    </source>
</reference>
<sequence length="559" mass="59890">MTGLKSWPNTPRSAPRTRGTPAGRPTRPRPRPGQGQTASCRPNQSRSGSVQEGARANSRVHAPLGRGVEPVVMTVATKTSSAVRGQDGTARNRGEGNPGRGTARAGRGGTGRCRRRRQVSWVGLHGARDGAWPGDHEEGQASKGDYGQRCESPELRASEPPAGHEGRQVGKGNDMQPSEVRGLVDKYHGMKLTALPCYPIDLSHLDDLFPGTRPSSVQPESLPGAVLHDTFTSVARRKAWRRISRLGSIREHERGGGGDGEARVRVSWKDSHTRKAVLATVRRWMEEDSLGGRVLLGRRLGRAGAGMFNRDSEAPGVQIGELLCRKRGQSHTRQDPAAPRIQIQDTATSPAVPTGFSSEWHARPSPSTTICSHGAPRHSQRLSEPASSSDDEDGEEDQDDRGEMVSSPAVDTGTLLRDASNGFAHRRPSSVDAACATPSLSHGFARLASPSPEFSTSLPGGAFDPSTGHDGSAVDPNPWHGLGVFKDEPVTWTVDENAPRKPMNPAATITGGLPTCPTMGAVRSHPSALPTPVDIHDRRDDEIVESVLRGLPNLSYMLR</sequence>
<name>A0ABQ0CLU8_9HYPO</name>
<evidence type="ECO:0000256" key="1">
    <source>
        <dbReference type="SAM" id="MobiDB-lite"/>
    </source>
</evidence>
<feature type="compositionally biased region" description="Polar residues" evidence="1">
    <location>
        <begin position="39"/>
        <end position="50"/>
    </location>
</feature>
<feature type="compositionally biased region" description="Polar residues" evidence="1">
    <location>
        <begin position="343"/>
        <end position="357"/>
    </location>
</feature>
<evidence type="ECO:0000313" key="2">
    <source>
        <dbReference type="EMBL" id="GAB0134412.1"/>
    </source>
</evidence>
<feature type="region of interest" description="Disordered" evidence="1">
    <location>
        <begin position="327"/>
        <end position="415"/>
    </location>
</feature>
<evidence type="ECO:0000313" key="3">
    <source>
        <dbReference type="Proteomes" id="UP001562357"/>
    </source>
</evidence>